<evidence type="ECO:0000256" key="1">
    <source>
        <dbReference type="SAM" id="SignalP"/>
    </source>
</evidence>
<name>A0A9Q1E1I4_CONCO</name>
<dbReference type="Gene3D" id="3.10.130.10">
    <property type="entry name" value="Ribonuclease A-like domain"/>
    <property type="match status" value="1"/>
</dbReference>
<gene>
    <name evidence="2" type="ORF">COCON_G00005590</name>
</gene>
<dbReference type="InterPro" id="IPR036816">
    <property type="entry name" value="RNaseA-like_dom_sf"/>
</dbReference>
<dbReference type="AlphaFoldDB" id="A0A9Q1E1I4"/>
<dbReference type="OrthoDB" id="8892679at2759"/>
<organism evidence="2 3">
    <name type="scientific">Conger conger</name>
    <name type="common">Conger eel</name>
    <name type="synonym">Muraena conger</name>
    <dbReference type="NCBI Taxonomy" id="82655"/>
    <lineage>
        <taxon>Eukaryota</taxon>
        <taxon>Metazoa</taxon>
        <taxon>Chordata</taxon>
        <taxon>Craniata</taxon>
        <taxon>Vertebrata</taxon>
        <taxon>Euteleostomi</taxon>
        <taxon>Actinopterygii</taxon>
        <taxon>Neopterygii</taxon>
        <taxon>Teleostei</taxon>
        <taxon>Anguilliformes</taxon>
        <taxon>Congridae</taxon>
        <taxon>Conger</taxon>
    </lineage>
</organism>
<evidence type="ECO:0000313" key="2">
    <source>
        <dbReference type="EMBL" id="KAJ8287900.1"/>
    </source>
</evidence>
<reference evidence="2" key="1">
    <citation type="journal article" date="2023" name="Science">
        <title>Genome structures resolve the early diversification of teleost fishes.</title>
        <authorList>
            <person name="Parey E."/>
            <person name="Louis A."/>
            <person name="Montfort J."/>
            <person name="Bouchez O."/>
            <person name="Roques C."/>
            <person name="Iampietro C."/>
            <person name="Lluch J."/>
            <person name="Castinel A."/>
            <person name="Donnadieu C."/>
            <person name="Desvignes T."/>
            <person name="Floi Bucao C."/>
            <person name="Jouanno E."/>
            <person name="Wen M."/>
            <person name="Mejri S."/>
            <person name="Dirks R."/>
            <person name="Jansen H."/>
            <person name="Henkel C."/>
            <person name="Chen W.J."/>
            <person name="Zahm M."/>
            <person name="Cabau C."/>
            <person name="Klopp C."/>
            <person name="Thompson A.W."/>
            <person name="Robinson-Rechavi M."/>
            <person name="Braasch I."/>
            <person name="Lecointre G."/>
            <person name="Bobe J."/>
            <person name="Postlethwait J.H."/>
            <person name="Berthelot C."/>
            <person name="Roest Crollius H."/>
            <person name="Guiguen Y."/>
        </authorList>
    </citation>
    <scope>NUCLEOTIDE SEQUENCE</scope>
    <source>
        <strain evidence="2">Concon-B</strain>
    </source>
</reference>
<sequence length="189" mass="21196">MKFTVIPAASLFLALATGAIDPNFQPCMPSARTDAYNTFLHRHVHSVPPERDEMDAWTAFLKNNNFCNRPVQSFFPYDDMRRVVDVCARTGGKIHLRNLCISKGNFSFITLTVQNETCAIKRIERESKHIILACEEIKNTCQPVHYQKNPENYAPKDSAPDCPGAASHSAIRAAKTLVFLLVFLCPALL</sequence>
<feature type="chain" id="PRO_5040183267" evidence="1">
    <location>
        <begin position="20"/>
        <end position="189"/>
    </location>
</feature>
<dbReference type="Proteomes" id="UP001152803">
    <property type="component" value="Unassembled WGS sequence"/>
</dbReference>
<dbReference type="EMBL" id="JAFJMO010000001">
    <property type="protein sequence ID" value="KAJ8287900.1"/>
    <property type="molecule type" value="Genomic_DNA"/>
</dbReference>
<keyword evidence="1" id="KW-0732">Signal</keyword>
<keyword evidence="3" id="KW-1185">Reference proteome</keyword>
<evidence type="ECO:0000313" key="3">
    <source>
        <dbReference type="Proteomes" id="UP001152803"/>
    </source>
</evidence>
<protein>
    <submittedName>
        <fullName evidence="2">Uncharacterized protein</fullName>
    </submittedName>
</protein>
<proteinExistence type="predicted"/>
<comment type="caution">
    <text evidence="2">The sequence shown here is derived from an EMBL/GenBank/DDBJ whole genome shotgun (WGS) entry which is preliminary data.</text>
</comment>
<accession>A0A9Q1E1I4</accession>
<feature type="signal peptide" evidence="1">
    <location>
        <begin position="1"/>
        <end position="19"/>
    </location>
</feature>